<dbReference type="AlphaFoldDB" id="A0AAX2AE74"/>
<dbReference type="SUPFAM" id="SSF52540">
    <property type="entry name" value="P-loop containing nucleoside triphosphate hydrolases"/>
    <property type="match status" value="1"/>
</dbReference>
<dbReference type="Pfam" id="PF00005">
    <property type="entry name" value="ABC_tran"/>
    <property type="match status" value="1"/>
</dbReference>
<evidence type="ECO:0000256" key="4">
    <source>
        <dbReference type="ARBA" id="ARBA00022840"/>
    </source>
</evidence>
<gene>
    <name evidence="6" type="ORF">CP985_09170</name>
</gene>
<comment type="similarity">
    <text evidence="1">Belongs to the ABC transporter superfamily.</text>
</comment>
<dbReference type="SMART" id="SM00382">
    <property type="entry name" value="AAA"/>
    <property type="match status" value="1"/>
</dbReference>
<organism evidence="6 7">
    <name type="scientific">Malaciobacter mytili LMG 24559</name>
    <dbReference type="NCBI Taxonomy" id="1032238"/>
    <lineage>
        <taxon>Bacteria</taxon>
        <taxon>Pseudomonadati</taxon>
        <taxon>Campylobacterota</taxon>
        <taxon>Epsilonproteobacteria</taxon>
        <taxon>Campylobacterales</taxon>
        <taxon>Arcobacteraceae</taxon>
        <taxon>Malaciobacter</taxon>
    </lineage>
</organism>
<dbReference type="InterPro" id="IPR027417">
    <property type="entry name" value="P-loop_NTPase"/>
</dbReference>
<evidence type="ECO:0000256" key="1">
    <source>
        <dbReference type="ARBA" id="ARBA00005417"/>
    </source>
</evidence>
<dbReference type="InterPro" id="IPR003439">
    <property type="entry name" value="ABC_transporter-like_ATP-bd"/>
</dbReference>
<keyword evidence="7" id="KW-1185">Reference proteome</keyword>
<dbReference type="RefSeq" id="WP_114841114.1">
    <property type="nucleotide sequence ID" value="NZ_CP031219.1"/>
</dbReference>
<dbReference type="PROSITE" id="PS50893">
    <property type="entry name" value="ABC_TRANSPORTER_2"/>
    <property type="match status" value="1"/>
</dbReference>
<proteinExistence type="inferred from homology"/>
<dbReference type="EMBL" id="NXID01000031">
    <property type="protein sequence ID" value="RXK15322.1"/>
    <property type="molecule type" value="Genomic_DNA"/>
</dbReference>
<protein>
    <submittedName>
        <fullName evidence="6">Peptide ABC transporter ATP-binding protein</fullName>
    </submittedName>
</protein>
<dbReference type="GO" id="GO:0005524">
    <property type="term" value="F:ATP binding"/>
    <property type="evidence" value="ECO:0007669"/>
    <property type="project" value="UniProtKB-KW"/>
</dbReference>
<dbReference type="GO" id="GO:0055085">
    <property type="term" value="P:transmembrane transport"/>
    <property type="evidence" value="ECO:0007669"/>
    <property type="project" value="UniProtKB-ARBA"/>
</dbReference>
<keyword evidence="4 6" id="KW-0067">ATP-binding</keyword>
<evidence type="ECO:0000256" key="3">
    <source>
        <dbReference type="ARBA" id="ARBA00022741"/>
    </source>
</evidence>
<dbReference type="InterPro" id="IPR003593">
    <property type="entry name" value="AAA+_ATPase"/>
</dbReference>
<keyword evidence="2" id="KW-0813">Transport</keyword>
<sequence length="203" mass="23106">MLTNDLVLKIENLDFGYDKNDLIYKDFNLELKKGELVAITGQSGKGKTTLFELICENLKPLKGKIVSKKVSSIYQDPYSSFHPSHKVLNQILDVVDKNYLDNNLNRLCNELQLNNELLEKKPHQLSGGQLQRCSILRSLLMQPELLLVDEATSALDNIIALEVMQLLIKNLDRCGIVLITHDISLANWSADKIIDLDRLYERV</sequence>
<name>A0AAX2AE74_9BACT</name>
<accession>A0AAX2AE74</accession>
<evidence type="ECO:0000256" key="2">
    <source>
        <dbReference type="ARBA" id="ARBA00022448"/>
    </source>
</evidence>
<feature type="domain" description="ABC transporter" evidence="5">
    <location>
        <begin position="8"/>
        <end position="203"/>
    </location>
</feature>
<dbReference type="Gene3D" id="3.40.50.300">
    <property type="entry name" value="P-loop containing nucleotide triphosphate hydrolases"/>
    <property type="match status" value="1"/>
</dbReference>
<evidence type="ECO:0000313" key="6">
    <source>
        <dbReference type="EMBL" id="RXK15322.1"/>
    </source>
</evidence>
<dbReference type="KEGG" id="amyt:AMYT_0642"/>
<dbReference type="GO" id="GO:0016887">
    <property type="term" value="F:ATP hydrolysis activity"/>
    <property type="evidence" value="ECO:0007669"/>
    <property type="project" value="InterPro"/>
</dbReference>
<evidence type="ECO:0000259" key="5">
    <source>
        <dbReference type="PROSITE" id="PS50893"/>
    </source>
</evidence>
<keyword evidence="3" id="KW-0547">Nucleotide-binding</keyword>
<comment type="caution">
    <text evidence="6">The sequence shown here is derived from an EMBL/GenBank/DDBJ whole genome shotgun (WGS) entry which is preliminary data.</text>
</comment>
<dbReference type="InterPro" id="IPR050319">
    <property type="entry name" value="ABC_transp_ATP-bind"/>
</dbReference>
<dbReference type="PANTHER" id="PTHR43776:SF7">
    <property type="entry name" value="D,D-DIPEPTIDE TRANSPORT ATP-BINDING PROTEIN DDPF-RELATED"/>
    <property type="match status" value="1"/>
</dbReference>
<dbReference type="Proteomes" id="UP000290092">
    <property type="component" value="Unassembled WGS sequence"/>
</dbReference>
<dbReference type="PANTHER" id="PTHR43776">
    <property type="entry name" value="TRANSPORT ATP-BINDING PROTEIN"/>
    <property type="match status" value="1"/>
</dbReference>
<reference evidence="6 7" key="1">
    <citation type="submission" date="2017-09" db="EMBL/GenBank/DDBJ databases">
        <title>Genomics of the genus Arcobacter.</title>
        <authorList>
            <person name="Perez-Cataluna A."/>
            <person name="Figueras M.J."/>
            <person name="Salas-Masso N."/>
        </authorList>
    </citation>
    <scope>NUCLEOTIDE SEQUENCE [LARGE SCALE GENOMIC DNA]</scope>
    <source>
        <strain evidence="6 7">CECT 7386</strain>
    </source>
</reference>
<evidence type="ECO:0000313" key="7">
    <source>
        <dbReference type="Proteomes" id="UP000290092"/>
    </source>
</evidence>